<feature type="transmembrane region" description="Helical" evidence="1">
    <location>
        <begin position="6"/>
        <end position="32"/>
    </location>
</feature>
<dbReference type="OrthoDB" id="6402965at2"/>
<name>Q12SZ3_SHEDO</name>
<gene>
    <name evidence="2" type="ordered locus">Sden_0136</name>
</gene>
<evidence type="ECO:0000313" key="2">
    <source>
        <dbReference type="EMBL" id="ABE53433.1"/>
    </source>
</evidence>
<dbReference type="eggNOG" id="COG3209">
    <property type="taxonomic scope" value="Bacteria"/>
</dbReference>
<sequence length="321" mass="32261">MDNIKPFVGVIVGVALGAFCGGCTAPMIGALAGAAGAAANGGNIVIGAFVGAFSAVAFGQIGSSLPFDSSPIANVFAKGIVGAFTNGIQGGELGHGFLSAGFGGVVSGNIMGIGGGAEAYIPVRTLIAAIAGGTISRLTGGKFANGATTAGFAHLFNAERVGSNKTESQSEKNWDKYFANNWNKFKDMISKQNYSSSSRGGMPRRTAEGLLAEAAGATSVPDYNITTDAEWNRALAIASLVVAPISAPFSLGLGAGAGYHGYRGSGDVNAFSGTAFDTVIMGASFTPIAPVSNILGAFGTIIQAGDLSSDMMTKCYSPYKC</sequence>
<reference evidence="2 3" key="1">
    <citation type="submission" date="2006-03" db="EMBL/GenBank/DDBJ databases">
        <title>Complete sequence of Shewanella denitrificans OS217.</title>
        <authorList>
            <consortium name="US DOE Joint Genome Institute"/>
            <person name="Copeland A."/>
            <person name="Lucas S."/>
            <person name="Lapidus A."/>
            <person name="Barry K."/>
            <person name="Detter J.C."/>
            <person name="Glavina del Rio T."/>
            <person name="Hammon N."/>
            <person name="Israni S."/>
            <person name="Dalin E."/>
            <person name="Tice H."/>
            <person name="Pitluck S."/>
            <person name="Brettin T."/>
            <person name="Bruce D."/>
            <person name="Han C."/>
            <person name="Tapia R."/>
            <person name="Gilna P."/>
            <person name="Kiss H."/>
            <person name="Schmutz J."/>
            <person name="Larimer F."/>
            <person name="Land M."/>
            <person name="Hauser L."/>
            <person name="Kyrpides N."/>
            <person name="Lykidis A."/>
            <person name="Richardson P."/>
        </authorList>
    </citation>
    <scope>NUCLEOTIDE SEQUENCE [LARGE SCALE GENOMIC DNA]</scope>
    <source>
        <strain evidence="3">OS217 / ATCC BAA-1090 / DSM 15013</strain>
    </source>
</reference>
<dbReference type="KEGG" id="sdn:Sden_0136"/>
<proteinExistence type="predicted"/>
<dbReference type="EMBL" id="CP000302">
    <property type="protein sequence ID" value="ABE53433.1"/>
    <property type="molecule type" value="Genomic_DNA"/>
</dbReference>
<keyword evidence="3" id="KW-1185">Reference proteome</keyword>
<dbReference type="HOGENOM" id="CLU_865713_0_0_6"/>
<dbReference type="AlphaFoldDB" id="Q12SZ3"/>
<keyword evidence="1" id="KW-1133">Transmembrane helix</keyword>
<keyword evidence="1" id="KW-0472">Membrane</keyword>
<evidence type="ECO:0000313" key="3">
    <source>
        <dbReference type="Proteomes" id="UP000001982"/>
    </source>
</evidence>
<protein>
    <submittedName>
        <fullName evidence="2">Uncharacterized protein</fullName>
    </submittedName>
</protein>
<evidence type="ECO:0000256" key="1">
    <source>
        <dbReference type="SAM" id="Phobius"/>
    </source>
</evidence>
<accession>Q12SZ3</accession>
<organism evidence="2 3">
    <name type="scientific">Shewanella denitrificans (strain OS217 / ATCC BAA-1090 / DSM 15013)</name>
    <dbReference type="NCBI Taxonomy" id="318161"/>
    <lineage>
        <taxon>Bacteria</taxon>
        <taxon>Pseudomonadati</taxon>
        <taxon>Pseudomonadota</taxon>
        <taxon>Gammaproteobacteria</taxon>
        <taxon>Alteromonadales</taxon>
        <taxon>Shewanellaceae</taxon>
        <taxon>Shewanella</taxon>
    </lineage>
</organism>
<dbReference type="Proteomes" id="UP000001982">
    <property type="component" value="Chromosome"/>
</dbReference>
<keyword evidence="1" id="KW-0812">Transmembrane</keyword>
<dbReference type="STRING" id="318161.Sden_0136"/>
<feature type="transmembrane region" description="Helical" evidence="1">
    <location>
        <begin position="44"/>
        <end position="62"/>
    </location>
</feature>
<dbReference type="RefSeq" id="WP_011494602.1">
    <property type="nucleotide sequence ID" value="NC_007954.1"/>
</dbReference>